<dbReference type="InterPro" id="IPR016191">
    <property type="entry name" value="Ribonuclease/ribotoxin"/>
</dbReference>
<dbReference type="SUPFAM" id="SSF53933">
    <property type="entry name" value="Microbial ribonucleases"/>
    <property type="match status" value="1"/>
</dbReference>
<evidence type="ECO:0000256" key="1">
    <source>
        <dbReference type="ARBA" id="ARBA00022722"/>
    </source>
</evidence>
<protein>
    <submittedName>
        <fullName evidence="5">Guanyl-specific ribonuclease St (Modular protein)</fullName>
        <ecNumber evidence="5">3.1.27.3</ecNumber>
    </submittedName>
</protein>
<name>A0A2P2CI82_9ZZZZ</name>
<evidence type="ECO:0000256" key="4">
    <source>
        <dbReference type="SAM" id="Phobius"/>
    </source>
</evidence>
<dbReference type="EC" id="3.1.27.3" evidence="5"/>
<organism evidence="5">
    <name type="scientific">metagenome</name>
    <dbReference type="NCBI Taxonomy" id="256318"/>
    <lineage>
        <taxon>unclassified sequences</taxon>
        <taxon>metagenomes</taxon>
    </lineage>
</organism>
<feature type="region of interest" description="Disordered" evidence="3">
    <location>
        <begin position="32"/>
        <end position="92"/>
    </location>
</feature>
<keyword evidence="4" id="KW-0472">Membrane</keyword>
<dbReference type="GO" id="GO:0016787">
    <property type="term" value="F:hydrolase activity"/>
    <property type="evidence" value="ECO:0007669"/>
    <property type="project" value="UniProtKB-KW"/>
</dbReference>
<keyword evidence="4" id="KW-0812">Transmembrane</keyword>
<sequence length="179" mass="18713">MAGPATGRQRYQWGLLLLVAVILVAWLFVDNGDQDAPGGSTSDSSSATSSSTSSSPSSSPSEGLATTGPSTDPTDDTGGDGGTDPESGLPIVQLSDLPPEAAETLDLIEAGGPFPEDRDGVTFENREDLLPDHPVGYYKEYTVPTPGSADRGARRIVVGEDGELYYTGDHYSSFSRIAR</sequence>
<dbReference type="Pfam" id="PF00545">
    <property type="entry name" value="Ribonuclease"/>
    <property type="match status" value="1"/>
</dbReference>
<dbReference type="EMBL" id="CZKB01000025">
    <property type="protein sequence ID" value="CUR61714.1"/>
    <property type="molecule type" value="Genomic_DNA"/>
</dbReference>
<keyword evidence="2 5" id="KW-0378">Hydrolase</keyword>
<keyword evidence="4" id="KW-1133">Transmembrane helix</keyword>
<dbReference type="Gene3D" id="3.10.450.30">
    <property type="entry name" value="Microbial ribonucleases"/>
    <property type="match status" value="1"/>
</dbReference>
<dbReference type="InterPro" id="IPR000026">
    <property type="entry name" value="N1-like"/>
</dbReference>
<proteinExistence type="predicted"/>
<dbReference type="GO" id="GO:0003723">
    <property type="term" value="F:RNA binding"/>
    <property type="evidence" value="ECO:0007669"/>
    <property type="project" value="InterPro"/>
</dbReference>
<gene>
    <name evidence="5" type="ORF">NOCA150014</name>
</gene>
<feature type="compositionally biased region" description="Low complexity" evidence="3">
    <location>
        <begin position="32"/>
        <end position="72"/>
    </location>
</feature>
<feature type="transmembrane region" description="Helical" evidence="4">
    <location>
        <begin position="12"/>
        <end position="29"/>
    </location>
</feature>
<keyword evidence="1" id="KW-0540">Nuclease</keyword>
<evidence type="ECO:0000256" key="3">
    <source>
        <dbReference type="SAM" id="MobiDB-lite"/>
    </source>
</evidence>
<accession>A0A2P2CI82</accession>
<evidence type="ECO:0000256" key="2">
    <source>
        <dbReference type="ARBA" id="ARBA00022801"/>
    </source>
</evidence>
<evidence type="ECO:0000313" key="5">
    <source>
        <dbReference type="EMBL" id="CUR61714.1"/>
    </source>
</evidence>
<reference evidence="5" key="1">
    <citation type="submission" date="2015-08" db="EMBL/GenBank/DDBJ databases">
        <authorList>
            <person name="Babu N.S."/>
            <person name="Beckwith C.J."/>
            <person name="Beseler K.G."/>
            <person name="Brison A."/>
            <person name="Carone J.V."/>
            <person name="Caskin T.P."/>
            <person name="Diamond M."/>
            <person name="Durham M.E."/>
            <person name="Foxe J.M."/>
            <person name="Go M."/>
            <person name="Henderson B.A."/>
            <person name="Jones I.B."/>
            <person name="McGettigan J.A."/>
            <person name="Micheletti S.J."/>
            <person name="Nasrallah M.E."/>
            <person name="Ortiz D."/>
            <person name="Piller C.R."/>
            <person name="Privatt S.R."/>
            <person name="Schneider S.L."/>
            <person name="Sharp S."/>
            <person name="Smith T.C."/>
            <person name="Stanton J.D."/>
            <person name="Ullery H.E."/>
            <person name="Wilson R.J."/>
            <person name="Serrano M.G."/>
            <person name="Buck G."/>
            <person name="Lee V."/>
            <person name="Wang Y."/>
            <person name="Carvalho R."/>
            <person name="Voegtly L."/>
            <person name="Shi R."/>
            <person name="Duckworth R."/>
            <person name="Johnson A."/>
            <person name="Loviza R."/>
            <person name="Walstead R."/>
            <person name="Shah Z."/>
            <person name="Kiflezghi M."/>
            <person name="Wade K."/>
            <person name="Ball S.L."/>
            <person name="Bradley K.W."/>
            <person name="Asai D.J."/>
            <person name="Bowman C.A."/>
            <person name="Russell D.A."/>
            <person name="Pope W.H."/>
            <person name="Jacobs-Sera D."/>
            <person name="Hendrix R.W."/>
            <person name="Hatfull G.F."/>
        </authorList>
    </citation>
    <scope>NUCLEOTIDE SEQUENCE</scope>
</reference>
<dbReference type="AlphaFoldDB" id="A0A2P2CI82"/>
<dbReference type="GO" id="GO:0004521">
    <property type="term" value="F:RNA endonuclease activity"/>
    <property type="evidence" value="ECO:0007669"/>
    <property type="project" value="InterPro"/>
</dbReference>